<proteinExistence type="inferred from homology"/>
<gene>
    <name evidence="3" type="ORF">OL599_12405</name>
</gene>
<feature type="compositionally biased region" description="Low complexity" evidence="2">
    <location>
        <begin position="146"/>
        <end position="157"/>
    </location>
</feature>
<dbReference type="Gene3D" id="1.10.10.1550">
    <property type="entry name" value="ROS/MUCR transcriptional regulator protein"/>
    <property type="match status" value="1"/>
</dbReference>
<dbReference type="GO" id="GO:0008270">
    <property type="term" value="F:zinc ion binding"/>
    <property type="evidence" value="ECO:0007669"/>
    <property type="project" value="InterPro"/>
</dbReference>
<evidence type="ECO:0000256" key="1">
    <source>
        <dbReference type="ARBA" id="ARBA00007031"/>
    </source>
</evidence>
<keyword evidence="4" id="KW-1185">Reference proteome</keyword>
<feature type="region of interest" description="Disordered" evidence="2">
    <location>
        <begin position="128"/>
        <end position="174"/>
    </location>
</feature>
<protein>
    <submittedName>
        <fullName evidence="3">MucR family transcriptional regulator</fullName>
    </submittedName>
</protein>
<dbReference type="InterPro" id="IPR008807">
    <property type="entry name" value="ROS_MUCR"/>
</dbReference>
<reference evidence="3" key="2">
    <citation type="submission" date="2022-10" db="EMBL/GenBank/DDBJ databases">
        <authorList>
            <person name="Trinh H.N."/>
        </authorList>
    </citation>
    <scope>NUCLEOTIDE SEQUENCE</scope>
    <source>
        <strain evidence="3">RN2-1</strain>
    </source>
</reference>
<evidence type="ECO:0000256" key="2">
    <source>
        <dbReference type="SAM" id="MobiDB-lite"/>
    </source>
</evidence>
<reference evidence="3" key="1">
    <citation type="submission" date="2022-09" db="EMBL/GenBank/DDBJ databases">
        <title>Rhodovastum sp. nov. RN2-1 isolated from soil in Seongnam, South Korea.</title>
        <authorList>
            <person name="Le N.T."/>
        </authorList>
    </citation>
    <scope>NUCLEOTIDE SEQUENCE</scope>
    <source>
        <strain evidence="3">RN2-1</strain>
    </source>
</reference>
<dbReference type="AlphaFoldDB" id="A0AA41YMR7"/>
<dbReference type="InterPro" id="IPR041920">
    <property type="entry name" value="ROS/MUCR_sf"/>
</dbReference>
<dbReference type="Pfam" id="PF05443">
    <property type="entry name" value="ROS_MUCR"/>
    <property type="match status" value="1"/>
</dbReference>
<evidence type="ECO:0000313" key="3">
    <source>
        <dbReference type="EMBL" id="MCW3475376.1"/>
    </source>
</evidence>
<dbReference type="EMBL" id="JAPDNT010000008">
    <property type="protein sequence ID" value="MCW3475376.1"/>
    <property type="molecule type" value="Genomic_DNA"/>
</dbReference>
<comment type="caution">
    <text evidence="3">The sequence shown here is derived from an EMBL/GenBank/DDBJ whole genome shotgun (WGS) entry which is preliminary data.</text>
</comment>
<dbReference type="Proteomes" id="UP001165679">
    <property type="component" value="Unassembled WGS sequence"/>
</dbReference>
<feature type="compositionally biased region" description="Basic residues" evidence="2">
    <location>
        <begin position="158"/>
        <end position="174"/>
    </location>
</feature>
<dbReference type="GO" id="GO:0003677">
    <property type="term" value="F:DNA binding"/>
    <property type="evidence" value="ECO:0007669"/>
    <property type="project" value="InterPro"/>
</dbReference>
<comment type="similarity">
    <text evidence="1">Belongs to the ros/MucR family.</text>
</comment>
<dbReference type="GO" id="GO:0006355">
    <property type="term" value="P:regulation of DNA-templated transcription"/>
    <property type="evidence" value="ECO:0007669"/>
    <property type="project" value="InterPro"/>
</dbReference>
<sequence length="174" mass="18676">MVPENSGYSNLLALTAEIVSAHVANNNVAPDSLPALITSVFRALTNVGTAPAQAEKPEPAVPLKKSVFPDHIICLEDGKKLKMLKRHLKTAYNMTPDQYREKWDLPASYPMTAPNYAKTRSALAKKIGLGRTREPAGNAPEVQPDATPKAPAAAPKATRTKRAAPKRAATKKAT</sequence>
<accession>A0AA41YMR7</accession>
<organism evidence="3 4">
    <name type="scientific">Limobrevibacterium gyesilva</name>
    <dbReference type="NCBI Taxonomy" id="2991712"/>
    <lineage>
        <taxon>Bacteria</taxon>
        <taxon>Pseudomonadati</taxon>
        <taxon>Pseudomonadota</taxon>
        <taxon>Alphaproteobacteria</taxon>
        <taxon>Acetobacterales</taxon>
        <taxon>Acetobacteraceae</taxon>
        <taxon>Limobrevibacterium</taxon>
    </lineage>
</organism>
<name>A0AA41YMR7_9PROT</name>
<evidence type="ECO:0000313" key="4">
    <source>
        <dbReference type="Proteomes" id="UP001165679"/>
    </source>
</evidence>